<evidence type="ECO:0000313" key="4">
    <source>
        <dbReference type="Proteomes" id="UP000321154"/>
    </source>
</evidence>
<dbReference type="InterPro" id="IPR050194">
    <property type="entry name" value="Glycosyltransferase_grp1"/>
</dbReference>
<reference evidence="3 5" key="2">
    <citation type="submission" date="2020-07" db="EMBL/GenBank/DDBJ databases">
        <title>Sequencing the genomes of 1000 actinobacteria strains.</title>
        <authorList>
            <person name="Klenk H.-P."/>
        </authorList>
    </citation>
    <scope>NUCLEOTIDE SEQUENCE [LARGE SCALE GENOMIC DNA]</scope>
    <source>
        <strain evidence="3 5">DSM 10309</strain>
    </source>
</reference>
<dbReference type="EMBL" id="BJUV01000010">
    <property type="protein sequence ID" value="GEK82946.1"/>
    <property type="molecule type" value="Genomic_DNA"/>
</dbReference>
<dbReference type="Gene3D" id="3.40.50.2000">
    <property type="entry name" value="Glycogen Phosphorylase B"/>
    <property type="match status" value="2"/>
</dbReference>
<proteinExistence type="predicted"/>
<name>A0A7W3PK23_9MICO</name>
<dbReference type="PANTHER" id="PTHR45947:SF3">
    <property type="entry name" value="SULFOQUINOVOSYL TRANSFERASE SQD2"/>
    <property type="match status" value="1"/>
</dbReference>
<dbReference type="Proteomes" id="UP000522688">
    <property type="component" value="Unassembled WGS sequence"/>
</dbReference>
<evidence type="ECO:0000256" key="1">
    <source>
        <dbReference type="ARBA" id="ARBA00021292"/>
    </source>
</evidence>
<comment type="caution">
    <text evidence="3">The sequence shown here is derived from an EMBL/GenBank/DDBJ whole genome shotgun (WGS) entry which is preliminary data.</text>
</comment>
<dbReference type="EMBL" id="JACGWW010000006">
    <property type="protein sequence ID" value="MBA8814678.1"/>
    <property type="molecule type" value="Genomic_DNA"/>
</dbReference>
<reference evidence="2 4" key="1">
    <citation type="submission" date="2019-07" db="EMBL/GenBank/DDBJ databases">
        <title>Whole genome shotgun sequence of Frigoribacterium faeni NBRC 103066.</title>
        <authorList>
            <person name="Hosoyama A."/>
            <person name="Uohara A."/>
            <person name="Ohji S."/>
            <person name="Ichikawa N."/>
        </authorList>
    </citation>
    <scope>NUCLEOTIDE SEQUENCE [LARGE SCALE GENOMIC DNA]</scope>
    <source>
        <strain evidence="2 4">NBRC 103066</strain>
    </source>
</reference>
<dbReference type="Pfam" id="PF13692">
    <property type="entry name" value="Glyco_trans_1_4"/>
    <property type="match status" value="1"/>
</dbReference>
<dbReference type="RefSeq" id="WP_146854112.1">
    <property type="nucleotide sequence ID" value="NZ_BAAAHR010000003.1"/>
</dbReference>
<organism evidence="3 5">
    <name type="scientific">Frigoribacterium faeni</name>
    <dbReference type="NCBI Taxonomy" id="145483"/>
    <lineage>
        <taxon>Bacteria</taxon>
        <taxon>Bacillati</taxon>
        <taxon>Actinomycetota</taxon>
        <taxon>Actinomycetes</taxon>
        <taxon>Micrococcales</taxon>
        <taxon>Microbacteriaceae</taxon>
        <taxon>Frigoribacterium</taxon>
    </lineage>
</organism>
<protein>
    <recommendedName>
        <fullName evidence="1">D-inositol 3-phosphate glycosyltransferase</fullName>
    </recommendedName>
</protein>
<accession>A0A7W3PK23</accession>
<dbReference type="Proteomes" id="UP000321154">
    <property type="component" value="Unassembled WGS sequence"/>
</dbReference>
<dbReference type="InterPro" id="IPR011989">
    <property type="entry name" value="ARM-like"/>
</dbReference>
<evidence type="ECO:0000313" key="2">
    <source>
        <dbReference type="EMBL" id="GEK82946.1"/>
    </source>
</evidence>
<dbReference type="Gene3D" id="1.25.10.10">
    <property type="entry name" value="Leucine-rich Repeat Variant"/>
    <property type="match status" value="1"/>
</dbReference>
<keyword evidence="4" id="KW-1185">Reference proteome</keyword>
<keyword evidence="3" id="KW-0808">Transferase</keyword>
<dbReference type="SUPFAM" id="SSF53756">
    <property type="entry name" value="UDP-Glycosyltransferase/glycogen phosphorylase"/>
    <property type="match status" value="1"/>
</dbReference>
<dbReference type="OrthoDB" id="2421289at2"/>
<dbReference type="InterPro" id="IPR016024">
    <property type="entry name" value="ARM-type_fold"/>
</dbReference>
<dbReference type="AlphaFoldDB" id="A0A7W3PK23"/>
<evidence type="ECO:0000313" key="5">
    <source>
        <dbReference type="Proteomes" id="UP000522688"/>
    </source>
</evidence>
<dbReference type="PANTHER" id="PTHR45947">
    <property type="entry name" value="SULFOQUINOVOSYL TRANSFERASE SQD2"/>
    <property type="match status" value="1"/>
</dbReference>
<gene>
    <name evidence="3" type="ORF">FB463_002953</name>
    <name evidence="2" type="ORF">FFA01_12550</name>
</gene>
<evidence type="ECO:0000313" key="3">
    <source>
        <dbReference type="EMBL" id="MBA8814678.1"/>
    </source>
</evidence>
<dbReference type="SUPFAM" id="SSF48371">
    <property type="entry name" value="ARM repeat"/>
    <property type="match status" value="1"/>
</dbReference>
<sequence>MGIQTSLDAIHEAERLVDSMRLADELALDAARTGGARTIRVLRSALASDDQLVAIAATNALAQVFDEQADVVLSGLLSSDRTFLREHAASALSQRLPRYDTIGRLIGLVATGGFVGMVAQRTLEQWTSSSPALVAVGLEGALLGVHEPGARYRLVETLGLVRAAIATRPLLTIASDPGEDERVRVAAVSALGQRRGDVAVAAAVDAFARHDGYLGDVARLAVVDLSARNDEPRTPSGDLTVAQLFLHADIDADLTQAGSGDNGGIATLLVRLGDALAGREGADPDTSRGGAEHERDAPRIGRVVTLSRGSAAGALDSVQHIAGTTSGHAYGRVPLLNEPVSSAAAWPLRVAARRGIRRILRASGGVDLLHLRMADVGSLAAADVARELDIPVVFTVAPDPHAVIQSLDLSGALTRETFGDVDAHEHFWFRTRLVQQLASNASHTVLFPRPELQRDMRELVGIDITSHPERHTIVPEGIDLDVVDRAVSEAAEHAAGLPATPPLAELRALLDTLPESRRGLPLLVSVGRLHRVKGMATIVEAWADRGSGSTGAGGALRERANLLVIGGDLAHPSADEREQLDLIDGIVPTDRHRASGLLLPGHRPNDTVARWVAAARFGVPGLAAPRGVYVCGSLKEEFGIALLEAMGSGLLVVAPEGGGPSTYVREGDTGFLTRTWDVDALRTAMGSALTAAADERTEARAGRSRDTVERSFTIQAMARALTGVYETVHHDELEQREWSVSAR</sequence>
<dbReference type="GO" id="GO:0016757">
    <property type="term" value="F:glycosyltransferase activity"/>
    <property type="evidence" value="ECO:0007669"/>
    <property type="project" value="TreeGrafter"/>
</dbReference>